<dbReference type="EMBL" id="MVDE01000028">
    <property type="protein sequence ID" value="PKQ63660.1"/>
    <property type="molecule type" value="Genomic_DNA"/>
</dbReference>
<keyword evidence="4" id="KW-1185">Reference proteome</keyword>
<dbReference type="Proteomes" id="UP000233618">
    <property type="component" value="Unassembled WGS sequence"/>
</dbReference>
<dbReference type="InterPro" id="IPR016088">
    <property type="entry name" value="Chalcone_isomerase_3-sand"/>
</dbReference>
<feature type="domain" description="Chalcone isomerase" evidence="2">
    <location>
        <begin position="20"/>
        <end position="182"/>
    </location>
</feature>
<dbReference type="GO" id="GO:0016872">
    <property type="term" value="F:intramolecular lyase activity"/>
    <property type="evidence" value="ECO:0007669"/>
    <property type="project" value="InterPro"/>
</dbReference>
<evidence type="ECO:0000313" key="3">
    <source>
        <dbReference type="EMBL" id="PKQ63660.1"/>
    </source>
</evidence>
<reference evidence="3 4" key="1">
    <citation type="journal article" date="2017" name="Front. Microbiol.">
        <title>Labilibaculum manganireducens gen. nov., sp. nov. and Labilibaculum filiforme sp. nov., Novel Bacteroidetes Isolated from Subsurface Sediments of the Baltic Sea.</title>
        <authorList>
            <person name="Vandieken V."/>
            <person name="Marshall I.P."/>
            <person name="Niemann H."/>
            <person name="Engelen B."/>
            <person name="Cypionka H."/>
        </authorList>
    </citation>
    <scope>NUCLEOTIDE SEQUENCE [LARGE SCALE GENOMIC DNA]</scope>
    <source>
        <strain evidence="3 4">59.10-2M</strain>
    </source>
</reference>
<sequence>MKKLLTLFLLLSSFYGFSQTRIGGVELPNELIIKEHSLQLKGAGTRVKLWMDMYAMGLYLSKDMNDAEKIITADESMGIRLEIISGLITSEKMEKATRDGFKNATNGEMENIKQEIDDFISVFLGGIEKKDVFEFIYSPADGTLVYKNGKLKQSIRGLSFKQALFGIWLCNKPADKNLKEKLVN</sequence>
<evidence type="ECO:0000313" key="4">
    <source>
        <dbReference type="Proteomes" id="UP000233618"/>
    </source>
</evidence>
<dbReference type="InterPro" id="IPR036298">
    <property type="entry name" value="Chalcone_isomerase_sf"/>
</dbReference>
<accession>A0A2N3I013</accession>
<dbReference type="Gene3D" id="3.50.70.10">
    <property type="match status" value="1"/>
</dbReference>
<dbReference type="AlphaFoldDB" id="A0A2N3I013"/>
<dbReference type="InterPro" id="IPR016087">
    <property type="entry name" value="Chalcone_isomerase"/>
</dbReference>
<dbReference type="RefSeq" id="WP_101310817.1">
    <property type="nucleotide sequence ID" value="NZ_MVDE01000028.1"/>
</dbReference>
<keyword evidence="1" id="KW-0732">Signal</keyword>
<dbReference type="Pfam" id="PF16036">
    <property type="entry name" value="Chalcone_3"/>
    <property type="match status" value="1"/>
</dbReference>
<proteinExistence type="predicted"/>
<evidence type="ECO:0000259" key="2">
    <source>
        <dbReference type="Pfam" id="PF16036"/>
    </source>
</evidence>
<name>A0A2N3I013_9BACT</name>
<organism evidence="3 4">
    <name type="scientific">Labilibaculum manganireducens</name>
    <dbReference type="NCBI Taxonomy" id="1940525"/>
    <lineage>
        <taxon>Bacteria</taxon>
        <taxon>Pseudomonadati</taxon>
        <taxon>Bacteroidota</taxon>
        <taxon>Bacteroidia</taxon>
        <taxon>Marinilabiliales</taxon>
        <taxon>Marinifilaceae</taxon>
        <taxon>Labilibaculum</taxon>
    </lineage>
</organism>
<feature type="signal peptide" evidence="1">
    <location>
        <begin position="1"/>
        <end position="18"/>
    </location>
</feature>
<comment type="caution">
    <text evidence="3">The sequence shown here is derived from an EMBL/GenBank/DDBJ whole genome shotgun (WGS) entry which is preliminary data.</text>
</comment>
<feature type="chain" id="PRO_5014716631" description="Chalcone isomerase domain-containing protein" evidence="1">
    <location>
        <begin position="19"/>
        <end position="184"/>
    </location>
</feature>
<dbReference type="SUPFAM" id="SSF54626">
    <property type="entry name" value="Chalcone isomerase"/>
    <property type="match status" value="1"/>
</dbReference>
<gene>
    <name evidence="3" type="ORF">BZG01_15790</name>
</gene>
<evidence type="ECO:0000256" key="1">
    <source>
        <dbReference type="SAM" id="SignalP"/>
    </source>
</evidence>
<protein>
    <recommendedName>
        <fullName evidence="2">Chalcone isomerase domain-containing protein</fullName>
    </recommendedName>
</protein>